<dbReference type="RefSeq" id="WP_312032255.1">
    <property type="nucleotide sequence ID" value="NZ_CP051151.1"/>
</dbReference>
<feature type="transmembrane region" description="Helical" evidence="1">
    <location>
        <begin position="12"/>
        <end position="31"/>
    </location>
</feature>
<keyword evidence="1" id="KW-1133">Transmembrane helix</keyword>
<gene>
    <name evidence="2" type="ORF">HF295_02405</name>
</gene>
<accession>A0A7L6N0L0</accession>
<dbReference type="Proteomes" id="UP000512167">
    <property type="component" value="Chromosome"/>
</dbReference>
<dbReference type="AlphaFoldDB" id="A0A7L6N0L0"/>
<dbReference type="KEGG" id="tbk:HF295_02405"/>
<protein>
    <submittedName>
        <fullName evidence="2">DUF5058 family protein</fullName>
    </submittedName>
</protein>
<evidence type="ECO:0000313" key="2">
    <source>
        <dbReference type="EMBL" id="QLY39773.1"/>
    </source>
</evidence>
<dbReference type="InterPro" id="IPR032479">
    <property type="entry name" value="DUF5058"/>
</dbReference>
<feature type="transmembrane region" description="Helical" evidence="1">
    <location>
        <begin position="203"/>
        <end position="224"/>
    </location>
</feature>
<evidence type="ECO:0000256" key="1">
    <source>
        <dbReference type="SAM" id="Phobius"/>
    </source>
</evidence>
<sequence>MDIQTLKEAWWLYLIGVLVSLFIIGGALFFAKKAYIRSKELKMGKEMIKKTVISSVSFSILPSIGIFIGVITMAGLLGIPLPWVRLSVLGALHYELLAVKIATDGITVLSLNIEDFVTIAFVMTIAIIWGALFTLFFFKKYQSKVIDKVDTSNKKSFANLLFQSVFIGLVSAFFGDAFSKIFSYDIKEIQNGLYTGNEIEGSTFVPIIVFVSAFIFMAAFDYLIQKKKMTWLENIQLSLSMVMAMTLAVLLGIGGIY</sequence>
<feature type="transmembrane region" description="Helical" evidence="1">
    <location>
        <begin position="116"/>
        <end position="138"/>
    </location>
</feature>
<reference evidence="2 3" key="1">
    <citation type="submission" date="2020-04" db="EMBL/GenBank/DDBJ databases">
        <authorList>
            <person name="Zheng R.K."/>
            <person name="Sun C.M."/>
        </authorList>
    </citation>
    <scope>NUCLEOTIDE SEQUENCE [LARGE SCALE GENOMIC DNA]</scope>
    <source>
        <strain evidence="3">zrk29</strain>
    </source>
</reference>
<dbReference type="Pfam" id="PF16481">
    <property type="entry name" value="DUF5058"/>
    <property type="match status" value="1"/>
</dbReference>
<feature type="transmembrane region" description="Helical" evidence="1">
    <location>
        <begin position="159"/>
        <end position="183"/>
    </location>
</feature>
<name>A0A7L6N0L0_9MOLU</name>
<dbReference type="EMBL" id="CP051151">
    <property type="protein sequence ID" value="QLY39773.1"/>
    <property type="molecule type" value="Genomic_DNA"/>
</dbReference>
<keyword evidence="1" id="KW-0472">Membrane</keyword>
<keyword evidence="1" id="KW-0812">Transmembrane</keyword>
<organism evidence="2 3">
    <name type="scientific">Hujiaoplasma nucleasis</name>
    <dbReference type="NCBI Taxonomy" id="2725268"/>
    <lineage>
        <taxon>Bacteria</taxon>
        <taxon>Bacillati</taxon>
        <taxon>Mycoplasmatota</taxon>
        <taxon>Mollicutes</taxon>
        <taxon>Candidatus Izemoplasmatales</taxon>
        <taxon>Hujiaoplasmataceae</taxon>
        <taxon>Hujiaoplasma</taxon>
    </lineage>
</organism>
<feature type="transmembrane region" description="Helical" evidence="1">
    <location>
        <begin position="52"/>
        <end position="79"/>
    </location>
</feature>
<proteinExistence type="predicted"/>
<evidence type="ECO:0000313" key="3">
    <source>
        <dbReference type="Proteomes" id="UP000512167"/>
    </source>
</evidence>
<feature type="transmembrane region" description="Helical" evidence="1">
    <location>
        <begin position="236"/>
        <end position="256"/>
    </location>
</feature>
<keyword evidence="3" id="KW-1185">Reference proteome</keyword>